<protein>
    <submittedName>
        <fullName evidence="1">Uncharacterized protein</fullName>
    </submittedName>
</protein>
<evidence type="ECO:0000313" key="2">
    <source>
        <dbReference type="Proteomes" id="UP001210211"/>
    </source>
</evidence>
<dbReference type="PANTHER" id="PTHR36405:SF1">
    <property type="entry name" value="OS07G0520600 PROTEIN"/>
    <property type="match status" value="1"/>
</dbReference>
<comment type="caution">
    <text evidence="1">The sequence shown here is derived from an EMBL/GenBank/DDBJ whole genome shotgun (WGS) entry which is preliminary data.</text>
</comment>
<accession>A0AAD5Z518</accession>
<organism evidence="1 2">
    <name type="scientific">Rhynchospora tenuis</name>
    <dbReference type="NCBI Taxonomy" id="198213"/>
    <lineage>
        <taxon>Eukaryota</taxon>
        <taxon>Viridiplantae</taxon>
        <taxon>Streptophyta</taxon>
        <taxon>Embryophyta</taxon>
        <taxon>Tracheophyta</taxon>
        <taxon>Spermatophyta</taxon>
        <taxon>Magnoliopsida</taxon>
        <taxon>Liliopsida</taxon>
        <taxon>Poales</taxon>
        <taxon>Cyperaceae</taxon>
        <taxon>Cyperoideae</taxon>
        <taxon>Rhynchosporeae</taxon>
        <taxon>Rhynchospora</taxon>
    </lineage>
</organism>
<dbReference type="EMBL" id="JAMRDG010000002">
    <property type="protein sequence ID" value="KAJ3687009.1"/>
    <property type="molecule type" value="Genomic_DNA"/>
</dbReference>
<gene>
    <name evidence="1" type="ORF">LUZ61_016173</name>
</gene>
<dbReference type="Proteomes" id="UP001210211">
    <property type="component" value="Unassembled WGS sequence"/>
</dbReference>
<name>A0AAD5Z518_9POAL</name>
<proteinExistence type="predicted"/>
<keyword evidence="2" id="KW-1185">Reference proteome</keyword>
<dbReference type="AlphaFoldDB" id="A0AAD5Z518"/>
<evidence type="ECO:0000313" key="1">
    <source>
        <dbReference type="EMBL" id="KAJ3687009.1"/>
    </source>
</evidence>
<dbReference type="PANTHER" id="PTHR36405">
    <property type="entry name" value="BNAA10G09140D PROTEIN"/>
    <property type="match status" value="1"/>
</dbReference>
<sequence length="176" mass="19520">MKLDYPYTGASTNNSKKPIMLCEADLTTSKRDASIKVGSTGTIGVLMSKELDNTTKNLTRAKISSLSSTDPRKMQSSPISVPCGGIVMLNRKMQRIKTMPIREKPTVVNPRKSSQVPILHSNDNIIMERSASMTDRSKWKGQNCNFVKVVDLKCCNNPMSSRLRKLGFSKLSESFS</sequence>
<reference evidence="1 2" key="1">
    <citation type="journal article" date="2022" name="Cell">
        <title>Repeat-based holocentromeres influence genome architecture and karyotype evolution.</title>
        <authorList>
            <person name="Hofstatter P.G."/>
            <person name="Thangavel G."/>
            <person name="Lux T."/>
            <person name="Neumann P."/>
            <person name="Vondrak T."/>
            <person name="Novak P."/>
            <person name="Zhang M."/>
            <person name="Costa L."/>
            <person name="Castellani M."/>
            <person name="Scott A."/>
            <person name="Toegelov H."/>
            <person name="Fuchs J."/>
            <person name="Mata-Sucre Y."/>
            <person name="Dias Y."/>
            <person name="Vanzela A.L.L."/>
            <person name="Huettel B."/>
            <person name="Almeida C.C.S."/>
            <person name="Simkova H."/>
            <person name="Souza G."/>
            <person name="Pedrosa-Harand A."/>
            <person name="Macas J."/>
            <person name="Mayer K.F.X."/>
            <person name="Houben A."/>
            <person name="Marques A."/>
        </authorList>
    </citation>
    <scope>NUCLEOTIDE SEQUENCE [LARGE SCALE GENOMIC DNA]</scope>
    <source>
        <strain evidence="1">RhyTen1mFocal</strain>
    </source>
</reference>